<gene>
    <name evidence="3" type="primary">g5172</name>
    <name evidence="3" type="ORF">VP750_LOCUS4419</name>
</gene>
<evidence type="ECO:0000256" key="2">
    <source>
        <dbReference type="SAM" id="SignalP"/>
    </source>
</evidence>
<feature type="chain" id="PRO_5046066609" evidence="2">
    <location>
        <begin position="25"/>
        <end position="232"/>
    </location>
</feature>
<feature type="compositionally biased region" description="Polar residues" evidence="1">
    <location>
        <begin position="48"/>
        <end position="66"/>
    </location>
</feature>
<protein>
    <submittedName>
        <fullName evidence="3">G5172 protein</fullName>
    </submittedName>
</protein>
<proteinExistence type="predicted"/>
<dbReference type="EMBL" id="CAXHTA020000007">
    <property type="protein sequence ID" value="CAL5222760.1"/>
    <property type="molecule type" value="Genomic_DNA"/>
</dbReference>
<evidence type="ECO:0000313" key="3">
    <source>
        <dbReference type="EMBL" id="CAL5222760.1"/>
    </source>
</evidence>
<sequence>MRVVGFLLMAQCLLMSSSLGLAAARTLLQDQTTLSLPPIPTAEPIGTAPQTNVTGVAGNTTAPMQNSTAPPTSTPAPIPTSVPLPTTAMPATSASAPPTSTPAATPPPPAAVPYCTADIQPGTVWSNYDGTYMSVVNIYMVNYGSIDIPTPWTFSIMNPDYLEVFQTWNWESSGIDSAGKATGYANQYWQTVMASGRNQVNIGAIFKGSSPQNFYPRAITVNGQPCYIQQLR</sequence>
<feature type="region of interest" description="Disordered" evidence="1">
    <location>
        <begin position="42"/>
        <end position="107"/>
    </location>
</feature>
<dbReference type="Proteomes" id="UP001497392">
    <property type="component" value="Unassembled WGS sequence"/>
</dbReference>
<feature type="signal peptide" evidence="2">
    <location>
        <begin position="1"/>
        <end position="24"/>
    </location>
</feature>
<accession>A0ABP1FS58</accession>
<evidence type="ECO:0000256" key="1">
    <source>
        <dbReference type="SAM" id="MobiDB-lite"/>
    </source>
</evidence>
<dbReference type="InterPro" id="IPR012291">
    <property type="entry name" value="CBM2_carb-bd_dom_sf"/>
</dbReference>
<reference evidence="3 4" key="1">
    <citation type="submission" date="2024-06" db="EMBL/GenBank/DDBJ databases">
        <authorList>
            <person name="Kraege A."/>
            <person name="Thomma B."/>
        </authorList>
    </citation>
    <scope>NUCLEOTIDE SEQUENCE [LARGE SCALE GENOMIC DNA]</scope>
</reference>
<dbReference type="Gene3D" id="2.60.40.290">
    <property type="match status" value="1"/>
</dbReference>
<evidence type="ECO:0000313" key="4">
    <source>
        <dbReference type="Proteomes" id="UP001497392"/>
    </source>
</evidence>
<keyword evidence="2" id="KW-0732">Signal</keyword>
<comment type="caution">
    <text evidence="3">The sequence shown here is derived from an EMBL/GenBank/DDBJ whole genome shotgun (WGS) entry which is preliminary data.</text>
</comment>
<feature type="compositionally biased region" description="Low complexity" evidence="1">
    <location>
        <begin position="83"/>
        <end position="103"/>
    </location>
</feature>
<feature type="compositionally biased region" description="Pro residues" evidence="1">
    <location>
        <begin position="72"/>
        <end position="82"/>
    </location>
</feature>
<keyword evidence="4" id="KW-1185">Reference proteome</keyword>
<name>A0ABP1FS58_9CHLO</name>
<organism evidence="3 4">
    <name type="scientific">Coccomyxa viridis</name>
    <dbReference type="NCBI Taxonomy" id="1274662"/>
    <lineage>
        <taxon>Eukaryota</taxon>
        <taxon>Viridiplantae</taxon>
        <taxon>Chlorophyta</taxon>
        <taxon>core chlorophytes</taxon>
        <taxon>Trebouxiophyceae</taxon>
        <taxon>Trebouxiophyceae incertae sedis</taxon>
        <taxon>Coccomyxaceae</taxon>
        <taxon>Coccomyxa</taxon>
    </lineage>
</organism>